<comment type="caution">
    <text evidence="1">The sequence shown here is derived from an EMBL/GenBank/DDBJ whole genome shotgun (WGS) entry which is preliminary data.</text>
</comment>
<protein>
    <submittedName>
        <fullName evidence="1">Uncharacterized protein</fullName>
    </submittedName>
</protein>
<organism evidence="1 2">
    <name type="scientific">Dreissena polymorpha</name>
    <name type="common">Zebra mussel</name>
    <name type="synonym">Mytilus polymorpha</name>
    <dbReference type="NCBI Taxonomy" id="45954"/>
    <lineage>
        <taxon>Eukaryota</taxon>
        <taxon>Metazoa</taxon>
        <taxon>Spiralia</taxon>
        <taxon>Lophotrochozoa</taxon>
        <taxon>Mollusca</taxon>
        <taxon>Bivalvia</taxon>
        <taxon>Autobranchia</taxon>
        <taxon>Heteroconchia</taxon>
        <taxon>Euheterodonta</taxon>
        <taxon>Imparidentia</taxon>
        <taxon>Neoheterodontei</taxon>
        <taxon>Myida</taxon>
        <taxon>Dreissenoidea</taxon>
        <taxon>Dreissenidae</taxon>
        <taxon>Dreissena</taxon>
    </lineage>
</organism>
<dbReference type="Proteomes" id="UP000828390">
    <property type="component" value="Unassembled WGS sequence"/>
</dbReference>
<sequence length="125" mass="14274">MVDIYLSIFQVTLSEVVRYRNGCLVMQDVVKHNQALVNTFKEVSMSETLDSRLKSSNSSCSMRVAVCGDHTEELYSSRDLTKATYHQQRDRALMYTGGDRDGTGDCNLIAAYKYKEVKLQLLEQY</sequence>
<accession>A0A9D4KCR3</accession>
<reference evidence="1" key="2">
    <citation type="submission" date="2020-11" db="EMBL/GenBank/DDBJ databases">
        <authorList>
            <person name="McCartney M.A."/>
            <person name="Auch B."/>
            <person name="Kono T."/>
            <person name="Mallez S."/>
            <person name="Becker A."/>
            <person name="Gohl D.M."/>
            <person name="Silverstein K.A.T."/>
            <person name="Koren S."/>
            <person name="Bechman K.B."/>
            <person name="Herman A."/>
            <person name="Abrahante J.E."/>
            <person name="Garbe J."/>
        </authorList>
    </citation>
    <scope>NUCLEOTIDE SEQUENCE</scope>
    <source>
        <strain evidence="1">Duluth1</strain>
        <tissue evidence="1">Whole animal</tissue>
    </source>
</reference>
<name>A0A9D4KCR3_DREPO</name>
<proteinExistence type="predicted"/>
<gene>
    <name evidence="1" type="ORF">DPMN_110524</name>
</gene>
<keyword evidence="2" id="KW-1185">Reference proteome</keyword>
<evidence type="ECO:0000313" key="2">
    <source>
        <dbReference type="Proteomes" id="UP000828390"/>
    </source>
</evidence>
<reference evidence="1" key="1">
    <citation type="journal article" date="2019" name="bioRxiv">
        <title>The Genome of the Zebra Mussel, Dreissena polymorpha: A Resource for Invasive Species Research.</title>
        <authorList>
            <person name="McCartney M.A."/>
            <person name="Auch B."/>
            <person name="Kono T."/>
            <person name="Mallez S."/>
            <person name="Zhang Y."/>
            <person name="Obille A."/>
            <person name="Becker A."/>
            <person name="Abrahante J.E."/>
            <person name="Garbe J."/>
            <person name="Badalamenti J.P."/>
            <person name="Herman A."/>
            <person name="Mangelson H."/>
            <person name="Liachko I."/>
            <person name="Sullivan S."/>
            <person name="Sone E.D."/>
            <person name="Koren S."/>
            <person name="Silverstein K.A.T."/>
            <person name="Beckman K.B."/>
            <person name="Gohl D.M."/>
        </authorList>
    </citation>
    <scope>NUCLEOTIDE SEQUENCE</scope>
    <source>
        <strain evidence="1">Duluth1</strain>
        <tissue evidence="1">Whole animal</tissue>
    </source>
</reference>
<dbReference type="EMBL" id="JAIWYP010000004">
    <property type="protein sequence ID" value="KAH3837145.1"/>
    <property type="molecule type" value="Genomic_DNA"/>
</dbReference>
<dbReference type="AlphaFoldDB" id="A0A9D4KCR3"/>
<evidence type="ECO:0000313" key="1">
    <source>
        <dbReference type="EMBL" id="KAH3837145.1"/>
    </source>
</evidence>